<reference evidence="1 2" key="1">
    <citation type="submission" date="2020-08" db="EMBL/GenBank/DDBJ databases">
        <title>Genomic Encyclopedia of Type Strains, Phase IV (KMG-IV): sequencing the most valuable type-strain genomes for metagenomic binning, comparative biology and taxonomic classification.</title>
        <authorList>
            <person name="Goeker M."/>
        </authorList>
    </citation>
    <scope>NUCLEOTIDE SEQUENCE [LARGE SCALE GENOMIC DNA]</scope>
    <source>
        <strain evidence="1 2">DSM 100995</strain>
    </source>
</reference>
<evidence type="ECO:0000313" key="1">
    <source>
        <dbReference type="EMBL" id="MBB3968497.1"/>
    </source>
</evidence>
<keyword evidence="2" id="KW-1185">Reference proteome</keyword>
<proteinExistence type="predicted"/>
<gene>
    <name evidence="1" type="ORF">GGR35_001089</name>
</gene>
<sequence>MMMKSVKKFKTFEKLKSHERNTIDYSLSLEKHNAFEEFIKSVRIQWKISKSK</sequence>
<protein>
    <recommendedName>
        <fullName evidence="3">Prevent-host-death protein</fullName>
    </recommendedName>
</protein>
<dbReference type="Proteomes" id="UP000583101">
    <property type="component" value="Unassembled WGS sequence"/>
</dbReference>
<organism evidence="1 2">
    <name type="scientific">Mucilaginibacter phyllosphaerae</name>
    <dbReference type="NCBI Taxonomy" id="1812349"/>
    <lineage>
        <taxon>Bacteria</taxon>
        <taxon>Pseudomonadati</taxon>
        <taxon>Bacteroidota</taxon>
        <taxon>Sphingobacteriia</taxon>
        <taxon>Sphingobacteriales</taxon>
        <taxon>Sphingobacteriaceae</taxon>
        <taxon>Mucilaginibacter</taxon>
    </lineage>
</organism>
<evidence type="ECO:0008006" key="3">
    <source>
        <dbReference type="Google" id="ProtNLM"/>
    </source>
</evidence>
<accession>A0ABR6I679</accession>
<evidence type="ECO:0000313" key="2">
    <source>
        <dbReference type="Proteomes" id="UP000583101"/>
    </source>
</evidence>
<comment type="caution">
    <text evidence="1">The sequence shown here is derived from an EMBL/GenBank/DDBJ whole genome shotgun (WGS) entry which is preliminary data.</text>
</comment>
<dbReference type="EMBL" id="JACIEG010000002">
    <property type="protein sequence ID" value="MBB3968497.1"/>
    <property type="molecule type" value="Genomic_DNA"/>
</dbReference>
<name>A0ABR6I679_9SPHI</name>